<organism evidence="2 3">
    <name type="scientific">Sporisorium reilianum (strain SRZ2)</name>
    <name type="common">Maize head smut fungus</name>
    <dbReference type="NCBI Taxonomy" id="999809"/>
    <lineage>
        <taxon>Eukaryota</taxon>
        <taxon>Fungi</taxon>
        <taxon>Dikarya</taxon>
        <taxon>Basidiomycota</taxon>
        <taxon>Ustilaginomycotina</taxon>
        <taxon>Ustilaginomycetes</taxon>
        <taxon>Ustilaginales</taxon>
        <taxon>Ustilaginaceae</taxon>
        <taxon>Sporisorium</taxon>
    </lineage>
</organism>
<feature type="region of interest" description="Disordered" evidence="1">
    <location>
        <begin position="67"/>
        <end position="87"/>
    </location>
</feature>
<feature type="region of interest" description="Disordered" evidence="1">
    <location>
        <begin position="104"/>
        <end position="123"/>
    </location>
</feature>
<evidence type="ECO:0000313" key="3">
    <source>
        <dbReference type="Proteomes" id="UP000008867"/>
    </source>
</evidence>
<dbReference type="EMBL" id="FQ311434">
    <property type="protein sequence ID" value="CBQ68944.1"/>
    <property type="molecule type" value="Genomic_DNA"/>
</dbReference>
<keyword evidence="3" id="KW-1185">Reference proteome</keyword>
<accession>E6ZNY7</accession>
<feature type="compositionally biased region" description="Basic and acidic residues" evidence="1">
    <location>
        <begin position="78"/>
        <end position="87"/>
    </location>
</feature>
<reference evidence="2 3" key="1">
    <citation type="journal article" date="2010" name="Science">
        <title>Pathogenicity determinants in smut fungi revealed by genome comparison.</title>
        <authorList>
            <person name="Schirawski J."/>
            <person name="Mannhaupt G."/>
            <person name="Muench K."/>
            <person name="Brefort T."/>
            <person name="Schipper K."/>
            <person name="Doehlemann G."/>
            <person name="Di Stasio M."/>
            <person name="Roessel N."/>
            <person name="Mendoza-Mendoza A."/>
            <person name="Pester D."/>
            <person name="Mueller O."/>
            <person name="Winterberg B."/>
            <person name="Meyer E."/>
            <person name="Ghareeb H."/>
            <person name="Wollenberg T."/>
            <person name="Muensterkoetter M."/>
            <person name="Wong P."/>
            <person name="Walter M."/>
            <person name="Stukenbrock E."/>
            <person name="Gueldener U."/>
            <person name="Kahmann R."/>
        </authorList>
    </citation>
    <scope>NUCLEOTIDE SEQUENCE [LARGE SCALE GENOMIC DNA]</scope>
    <source>
        <strain evidence="3">SRZ2</strain>
    </source>
</reference>
<dbReference type="Proteomes" id="UP000008867">
    <property type="component" value="Chromosome 13"/>
</dbReference>
<evidence type="ECO:0000313" key="2">
    <source>
        <dbReference type="EMBL" id="CBQ68944.1"/>
    </source>
</evidence>
<proteinExistence type="predicted"/>
<dbReference type="VEuPathDB" id="FungiDB:sr15405"/>
<dbReference type="OrthoDB" id="2549435at2759"/>
<protein>
    <submittedName>
        <fullName evidence="2">Uncharacterized protein</fullName>
    </submittedName>
</protein>
<evidence type="ECO:0000256" key="1">
    <source>
        <dbReference type="SAM" id="MobiDB-lite"/>
    </source>
</evidence>
<name>E6ZNY7_SPORE</name>
<dbReference type="AlphaFoldDB" id="E6ZNY7"/>
<sequence length="832" mass="91826">MSHWRSSLAVLRRIGSVDTQARGSNSVLGASVIPDFLAPSLQRASGPAARRHTASLARVAFEHTAIDPSHDSAGTSKATHDLRSDSSKNKARRIDFSSYFDADVSLPSSSSSTRTDSTSVHPRCSDTQGAAYIQMRFDAATDATDLTRLAREFYCSSALLSERKSVNSVHTDHARQTDKPTTTLQLNETLLLSLAQACRAPLLSGKSDPGLMDQLVAKYLRRMCKDVSIHGFSDSFLSRLAHEAREQSHNADSTVLPLLFDIIEQRLSHPEVENASRDADGTTATLLSKGRARAASQTLLTLMQSCSHIGRSHIVRSCFCLLKRHSLPVTVYHYQFQLIALFRERSCDLAGKDQADIERESHQIQTDILRISTMMEADNITLDDTALATIVNGLSAPLRNPLASVSSVAQANSAIELARTIYERSASRAQDDAFAGLPRMSSSLLNAEIDAIERDASLTAKARAKASKRVQGLIHRLEARAALSNSPGVGSLGRRPVSETQLACIYLHLRLQAVLGDADLGMEHLRLLLSVEPVAESQKRELILKQRSGVIRLFSAVLQRRSSTAGQDAAFDVLLCAFSAEWFDRVWSGVALPSNLGAGLDLEAYHPEASVLRLWTKWLHAWSADYLAEGIKRRDFRQKYRTFTGSYPWQTLKRGLKLLNKVIDQYEALDAPHRKSTSDGVDQDPKPSPRIAAFASIFTDRTLLDNMVKLCLRGGRPAANETMATHVERRLTLLIRTLTRVYVPARTWEHVESSMLRHLVLIPREVMPTSAVQDAMHHIENRKHLALLRNPDLVKALDESVGSAAPETGSIFVLRQMLRQRAVQQSLNAAAP</sequence>
<feature type="compositionally biased region" description="Low complexity" evidence="1">
    <location>
        <begin position="105"/>
        <end position="119"/>
    </location>
</feature>
<gene>
    <name evidence="2" type="ORF">sr15405</name>
</gene>
<dbReference type="HOGENOM" id="CLU_341051_0_0_1"/>
<dbReference type="eggNOG" id="ENOG502TC7C">
    <property type="taxonomic scope" value="Eukaryota"/>
</dbReference>